<dbReference type="EMBL" id="AEWJ01000008">
    <property type="protein sequence ID" value="EGD60769.1"/>
    <property type="molecule type" value="Genomic_DNA"/>
</dbReference>
<dbReference type="AlphaFoldDB" id="F1Z3N5"/>
<dbReference type="RefSeq" id="WP_008068011.1">
    <property type="nucleotide sequence ID" value="NZ_AQWK01000012.1"/>
</dbReference>
<accession>F1Z3N5</accession>
<dbReference type="OrthoDB" id="7501316at2"/>
<dbReference type="GO" id="GO:0005509">
    <property type="term" value="F:calcium ion binding"/>
    <property type="evidence" value="ECO:0007669"/>
    <property type="project" value="InterPro"/>
</dbReference>
<dbReference type="InParanoid" id="F1Z3N5"/>
<dbReference type="HOGENOM" id="CLU_1061032_0_0_5"/>
<keyword evidence="2" id="KW-1185">Reference proteome</keyword>
<dbReference type="SUPFAM" id="SSF51120">
    <property type="entry name" value="beta-Roll"/>
    <property type="match status" value="1"/>
</dbReference>
<reference evidence="1 2" key="1">
    <citation type="journal article" date="2012" name="J. Bacteriol.">
        <title>Draft Genome Sequence of Novosphingobium nitrogenifigens Y88T.</title>
        <authorList>
            <person name="Strabala T.J."/>
            <person name="Macdonald L."/>
            <person name="Liu V."/>
            <person name="Smit A.M."/>
        </authorList>
    </citation>
    <scope>NUCLEOTIDE SEQUENCE [LARGE SCALE GENOMIC DNA]</scope>
    <source>
        <strain evidence="1 2">DSM 19370</strain>
    </source>
</reference>
<dbReference type="Gene3D" id="2.150.10.10">
    <property type="entry name" value="Serralysin-like metalloprotease, C-terminal"/>
    <property type="match status" value="1"/>
</dbReference>
<sequence length="262" mass="26413">MADASLTLTAAQSAALGSMEVASTGTVTLSDLTSAISALSAGDIAGLAGAGITSIYATNGTLKLSAAQYEALGTTTIDSRDKVTISSNHSFVASNNVNNVTLVGNRNIDATGNSKANILIANSGNDHLNGMGGDDKLVTGTGHDTLTGGLGADRFVFADGKTGGNSFATADRITDFNHSEHDVIVLTGVSAIAGNSASAGEFTFIGDHSFSGHAGELRYEQVGGNTYIEGDTTGSGSAGFMIRVDGLHDFAASDFALNPLLL</sequence>
<dbReference type="eggNOG" id="COG2931">
    <property type="taxonomic scope" value="Bacteria"/>
</dbReference>
<dbReference type="InterPro" id="IPR001343">
    <property type="entry name" value="Hemolysn_Ca-bd"/>
</dbReference>
<dbReference type="Pfam" id="PF00353">
    <property type="entry name" value="HemolysinCabind"/>
    <property type="match status" value="1"/>
</dbReference>
<dbReference type="InterPro" id="IPR018511">
    <property type="entry name" value="Hemolysin-typ_Ca-bd_CS"/>
</dbReference>
<dbReference type="STRING" id="983920.Y88_1656"/>
<dbReference type="PRINTS" id="PR00313">
    <property type="entry name" value="CABNDNGRPT"/>
</dbReference>
<dbReference type="PROSITE" id="PS00330">
    <property type="entry name" value="HEMOLYSIN_CALCIUM"/>
    <property type="match status" value="1"/>
</dbReference>
<proteinExistence type="predicted"/>
<dbReference type="Proteomes" id="UP000004728">
    <property type="component" value="Unassembled WGS sequence"/>
</dbReference>
<organism evidence="1 2">
    <name type="scientific">Novosphingobium nitrogenifigens DSM 19370</name>
    <dbReference type="NCBI Taxonomy" id="983920"/>
    <lineage>
        <taxon>Bacteria</taxon>
        <taxon>Pseudomonadati</taxon>
        <taxon>Pseudomonadota</taxon>
        <taxon>Alphaproteobacteria</taxon>
        <taxon>Sphingomonadales</taxon>
        <taxon>Sphingomonadaceae</taxon>
        <taxon>Novosphingobium</taxon>
    </lineage>
</organism>
<evidence type="ECO:0000313" key="1">
    <source>
        <dbReference type="EMBL" id="EGD60769.1"/>
    </source>
</evidence>
<evidence type="ECO:0000313" key="2">
    <source>
        <dbReference type="Proteomes" id="UP000004728"/>
    </source>
</evidence>
<protein>
    <submittedName>
        <fullName evidence="1">Calcium-binding protein</fullName>
    </submittedName>
</protein>
<comment type="caution">
    <text evidence="1">The sequence shown here is derived from an EMBL/GenBank/DDBJ whole genome shotgun (WGS) entry which is preliminary data.</text>
</comment>
<gene>
    <name evidence="1" type="ORF">Y88_1656</name>
</gene>
<name>F1Z3N5_9SPHN</name>
<dbReference type="InterPro" id="IPR011049">
    <property type="entry name" value="Serralysin-like_metalloprot_C"/>
</dbReference>